<protein>
    <submittedName>
        <fullName evidence="1">Uncharacterized protein</fullName>
    </submittedName>
</protein>
<evidence type="ECO:0000313" key="2">
    <source>
        <dbReference type="Proteomes" id="UP000297225"/>
    </source>
</evidence>
<organism evidence="1 2">
    <name type="scientific">Porphyromonas levii</name>
    <dbReference type="NCBI Taxonomy" id="28114"/>
    <lineage>
        <taxon>Bacteria</taxon>
        <taxon>Pseudomonadati</taxon>
        <taxon>Bacteroidota</taxon>
        <taxon>Bacteroidia</taxon>
        <taxon>Bacteroidales</taxon>
        <taxon>Porphyromonadaceae</taxon>
        <taxon>Porphyromonas</taxon>
    </lineage>
</organism>
<evidence type="ECO:0000313" key="1">
    <source>
        <dbReference type="EMBL" id="TFH93978.1"/>
    </source>
</evidence>
<proteinExistence type="predicted"/>
<dbReference type="EMBL" id="SPNC01000232">
    <property type="protein sequence ID" value="TFH93978.1"/>
    <property type="molecule type" value="Genomic_DNA"/>
</dbReference>
<sequence>MKYRMETVSAFKIMSRKFQIIDKNGYENIKGDFYQTYSEQLSQYVKDSNDVNDTLRDLSNLYPIHPATANLATYYARVVGSSSRSVFEFIGDNVAVRDFLDNEEFFSSKALITADYLWDFVLEIFSDNHIQYGAVTERYNSYKIQVENYGKQALAVFKGILLLNALNNVAGDETVTPSEENINNLFCGTSYEGDIDQILNWLNEQSIVQRAPGGLFSIQFTALPPKEIEQAKIQMREQFKLTSSIVNFGKETEKKFNSLIGRCSRPINKKFYSTSNNEAVLLNQIEKDYRQGKPWELFLSLFFGVNETEVSTLKDIAKRASSEPRFENVVFLVFDQPFGDDKYARFIEYMANAQCAASHSLLDQRTAHEKNATEMIRDWMNEVSRQNVSAFIRGNKQDYSSMRLGDVVSKELVLKIFNLGAESLDILRSKAPNTFWAKMNAKKIAQDILVATSLDEVIQKLQGPNIAIRYLLQDAVDENLKVKSDADTEHPLLKVNKFIEDKIRRADPTRDFNFADKFEDLTNPPYGIFPSYAGYTLFAYSLRQWIGKIYSIDGKPRLAQHLVDDIFETFKIWESGKNSNKVTFTFETKEAGQLCNLLVKTFRLNTLPSYKDISSLKDARWAVTKGYSKEKGYPLWVLKYVDGIKPELIPLIDKLYSVVTDVNINKNPALMSEAIELLNI</sequence>
<name>A0A4Y8WMP9_9PORP</name>
<keyword evidence="2" id="KW-1185">Reference proteome</keyword>
<dbReference type="AlphaFoldDB" id="A0A4Y8WMP9"/>
<dbReference type="Proteomes" id="UP000297225">
    <property type="component" value="Unassembled WGS sequence"/>
</dbReference>
<reference evidence="1 2" key="1">
    <citation type="submission" date="2019-03" db="EMBL/GenBank/DDBJ databases">
        <title>Porphyromonas levii Isolated from the Uterus of Dairy Cows.</title>
        <authorList>
            <person name="Francis A.M."/>
        </authorList>
    </citation>
    <scope>NUCLEOTIDE SEQUENCE [LARGE SCALE GENOMIC DNA]</scope>
    <source>
        <strain evidence="1 2">AF5678</strain>
    </source>
</reference>
<feature type="non-terminal residue" evidence="1">
    <location>
        <position position="680"/>
    </location>
</feature>
<accession>A0A4Y8WMP9</accession>
<comment type="caution">
    <text evidence="1">The sequence shown here is derived from an EMBL/GenBank/DDBJ whole genome shotgun (WGS) entry which is preliminary data.</text>
</comment>
<gene>
    <name evidence="1" type="ORF">E4P47_09465</name>
</gene>